<gene>
    <name evidence="1" type="ORF">E2C01_072541</name>
</gene>
<dbReference type="Proteomes" id="UP000324222">
    <property type="component" value="Unassembled WGS sequence"/>
</dbReference>
<keyword evidence="2" id="KW-1185">Reference proteome</keyword>
<sequence>MSFIVAVTLAAPTPVQPTVSGQVAFRTGLSPRISLPCILFLEGARLLLTKLCAGAAIGRCCFNKPSRRPSAGHRKPAAGIVMLTAAGDGLFMFHDGRNDTA</sequence>
<protein>
    <submittedName>
        <fullName evidence="1">Uncharacterized protein</fullName>
    </submittedName>
</protein>
<name>A0A5B7I982_PORTR</name>
<proteinExistence type="predicted"/>
<reference evidence="1 2" key="1">
    <citation type="submission" date="2019-05" db="EMBL/GenBank/DDBJ databases">
        <title>Another draft genome of Portunus trituberculatus and its Hox gene families provides insights of decapod evolution.</title>
        <authorList>
            <person name="Jeong J.-H."/>
            <person name="Song I."/>
            <person name="Kim S."/>
            <person name="Choi T."/>
            <person name="Kim D."/>
            <person name="Ryu S."/>
            <person name="Kim W."/>
        </authorList>
    </citation>
    <scope>NUCLEOTIDE SEQUENCE [LARGE SCALE GENOMIC DNA]</scope>
    <source>
        <tissue evidence="1">Muscle</tissue>
    </source>
</reference>
<dbReference type="AlphaFoldDB" id="A0A5B7I982"/>
<evidence type="ECO:0000313" key="1">
    <source>
        <dbReference type="EMBL" id="MPC78067.1"/>
    </source>
</evidence>
<comment type="caution">
    <text evidence="1">The sequence shown here is derived from an EMBL/GenBank/DDBJ whole genome shotgun (WGS) entry which is preliminary data.</text>
</comment>
<organism evidence="1 2">
    <name type="scientific">Portunus trituberculatus</name>
    <name type="common">Swimming crab</name>
    <name type="synonym">Neptunus trituberculatus</name>
    <dbReference type="NCBI Taxonomy" id="210409"/>
    <lineage>
        <taxon>Eukaryota</taxon>
        <taxon>Metazoa</taxon>
        <taxon>Ecdysozoa</taxon>
        <taxon>Arthropoda</taxon>
        <taxon>Crustacea</taxon>
        <taxon>Multicrustacea</taxon>
        <taxon>Malacostraca</taxon>
        <taxon>Eumalacostraca</taxon>
        <taxon>Eucarida</taxon>
        <taxon>Decapoda</taxon>
        <taxon>Pleocyemata</taxon>
        <taxon>Brachyura</taxon>
        <taxon>Eubrachyura</taxon>
        <taxon>Portunoidea</taxon>
        <taxon>Portunidae</taxon>
        <taxon>Portuninae</taxon>
        <taxon>Portunus</taxon>
    </lineage>
</organism>
<evidence type="ECO:0000313" key="2">
    <source>
        <dbReference type="Proteomes" id="UP000324222"/>
    </source>
</evidence>
<dbReference type="EMBL" id="VSRR010047510">
    <property type="protein sequence ID" value="MPC78067.1"/>
    <property type="molecule type" value="Genomic_DNA"/>
</dbReference>
<accession>A0A5B7I982</accession>